<dbReference type="InterPro" id="IPR036388">
    <property type="entry name" value="WH-like_DNA-bd_sf"/>
</dbReference>
<dbReference type="Pfam" id="PF01022">
    <property type="entry name" value="HTH_5"/>
    <property type="match status" value="1"/>
</dbReference>
<dbReference type="InterPro" id="IPR001845">
    <property type="entry name" value="HTH_ArsR_DNA-bd_dom"/>
</dbReference>
<dbReference type="HOGENOM" id="CLU_097806_10_0_9"/>
<accession>X4ZU89</accession>
<feature type="domain" description="HTH arsR-type" evidence="4">
    <location>
        <begin position="20"/>
        <end position="125"/>
    </location>
</feature>
<dbReference type="PATRIC" id="fig|1268072.3.peg.449"/>
<dbReference type="SMART" id="SM00418">
    <property type="entry name" value="HTH_ARSR"/>
    <property type="match status" value="1"/>
</dbReference>
<proteinExistence type="predicted"/>
<dbReference type="PANTHER" id="PTHR33154:SF33">
    <property type="entry name" value="TRANSCRIPTIONAL REPRESSOR SDPR"/>
    <property type="match status" value="1"/>
</dbReference>
<keyword evidence="6" id="KW-1185">Reference proteome</keyword>
<evidence type="ECO:0000256" key="2">
    <source>
        <dbReference type="ARBA" id="ARBA00023125"/>
    </source>
</evidence>
<dbReference type="AlphaFoldDB" id="X4ZU89"/>
<protein>
    <submittedName>
        <fullName evidence="5">ArsR family transcriptional regulator</fullName>
    </submittedName>
</protein>
<evidence type="ECO:0000259" key="4">
    <source>
        <dbReference type="PROSITE" id="PS50987"/>
    </source>
</evidence>
<dbReference type="PANTHER" id="PTHR33154">
    <property type="entry name" value="TRANSCRIPTIONAL REGULATOR, ARSR FAMILY"/>
    <property type="match status" value="1"/>
</dbReference>
<reference evidence="5 6" key="1">
    <citation type="journal article" date="2014" name="PLoS Genet.">
        <title>Comparative Genomic Analysis of N2-Fixing and Non-N2-Fixing Paenibacillus spp.: Organization, Evolution and Expression of the Nitrogen Fixation Genes.</title>
        <authorList>
            <person name="Xie J.B."/>
            <person name="Du Z."/>
            <person name="Bai L."/>
            <person name="Tian C."/>
            <person name="Zhang Y."/>
            <person name="Xie J.Y."/>
            <person name="Wang T."/>
            <person name="Liu X."/>
            <person name="Chen X."/>
            <person name="Cheng Q."/>
            <person name="Chen S."/>
            <person name="Li J."/>
        </authorList>
    </citation>
    <scope>NUCLEOTIDE SEQUENCE [LARGE SCALE GENOMIC DNA]</scope>
    <source>
        <strain evidence="5 6">T27</strain>
    </source>
</reference>
<evidence type="ECO:0000313" key="6">
    <source>
        <dbReference type="Proteomes" id="UP000019772"/>
    </source>
</evidence>
<dbReference type="InterPro" id="IPR011991">
    <property type="entry name" value="ArsR-like_HTH"/>
</dbReference>
<keyword evidence="2" id="KW-0238">DNA-binding</keyword>
<evidence type="ECO:0000256" key="3">
    <source>
        <dbReference type="ARBA" id="ARBA00023163"/>
    </source>
</evidence>
<organism evidence="5 6">
    <name type="scientific">Paenibacillus sabinae T27</name>
    <dbReference type="NCBI Taxonomy" id="1268072"/>
    <lineage>
        <taxon>Bacteria</taxon>
        <taxon>Bacillati</taxon>
        <taxon>Bacillota</taxon>
        <taxon>Bacilli</taxon>
        <taxon>Bacillales</taxon>
        <taxon>Paenibacillaceae</taxon>
        <taxon>Paenibacillus</taxon>
    </lineage>
</organism>
<dbReference type="EMBL" id="CP004078">
    <property type="protein sequence ID" value="AHV95359.1"/>
    <property type="molecule type" value="Genomic_DNA"/>
</dbReference>
<dbReference type="PROSITE" id="PS50987">
    <property type="entry name" value="HTH_ARSR_2"/>
    <property type="match status" value="1"/>
</dbReference>
<evidence type="ECO:0000256" key="1">
    <source>
        <dbReference type="ARBA" id="ARBA00023015"/>
    </source>
</evidence>
<dbReference type="Gene3D" id="1.10.10.10">
    <property type="entry name" value="Winged helix-like DNA-binding domain superfamily/Winged helix DNA-binding domain"/>
    <property type="match status" value="1"/>
</dbReference>
<dbReference type="KEGG" id="psab:PSAB_02115"/>
<dbReference type="InterPro" id="IPR036390">
    <property type="entry name" value="WH_DNA-bd_sf"/>
</dbReference>
<keyword evidence="3" id="KW-0804">Transcription</keyword>
<dbReference type="CDD" id="cd00090">
    <property type="entry name" value="HTH_ARSR"/>
    <property type="match status" value="1"/>
</dbReference>
<dbReference type="eggNOG" id="COG0640">
    <property type="taxonomic scope" value="Bacteria"/>
</dbReference>
<dbReference type="GO" id="GO:0003677">
    <property type="term" value="F:DNA binding"/>
    <property type="evidence" value="ECO:0007669"/>
    <property type="project" value="UniProtKB-KW"/>
</dbReference>
<gene>
    <name evidence="5" type="ORF">PSAB_02115</name>
</gene>
<dbReference type="InterPro" id="IPR051081">
    <property type="entry name" value="HTH_MetalResp_TranReg"/>
</dbReference>
<name>X4ZU89_9BACL</name>
<evidence type="ECO:0000313" key="5">
    <source>
        <dbReference type="EMBL" id="AHV95359.1"/>
    </source>
</evidence>
<dbReference type="SUPFAM" id="SSF46785">
    <property type="entry name" value="Winged helix' DNA-binding domain"/>
    <property type="match status" value="1"/>
</dbReference>
<dbReference type="Proteomes" id="UP000019772">
    <property type="component" value="Chromosome"/>
</dbReference>
<dbReference type="STRING" id="1268072.PSAB_02115"/>
<dbReference type="GO" id="GO:0003700">
    <property type="term" value="F:DNA-binding transcription factor activity"/>
    <property type="evidence" value="ECO:0007669"/>
    <property type="project" value="InterPro"/>
</dbReference>
<sequence>MKVLPGAATAVDISQNVDIMVYMKPINPIEVFKALSNEARLQILDWLKDPKAHFGPQGGVDLIEVGVCVSQITSKLNMTQSTTSQYLSVLQRAGLVHATRRGKWTYYRRDEEAIQEIAFYIQHDL</sequence>
<keyword evidence="1" id="KW-0805">Transcription regulation</keyword>